<dbReference type="SMART" id="SM00256">
    <property type="entry name" value="FBOX"/>
    <property type="match status" value="1"/>
</dbReference>
<feature type="domain" description="F-box" evidence="1">
    <location>
        <begin position="19"/>
        <end position="55"/>
    </location>
</feature>
<dbReference type="InterPro" id="IPR036047">
    <property type="entry name" value="F-box-like_dom_sf"/>
</dbReference>
<dbReference type="AlphaFoldDB" id="A0AAD8NVH7"/>
<organism evidence="2 3">
    <name type="scientific">Tagetes erecta</name>
    <name type="common">African marigold</name>
    <dbReference type="NCBI Taxonomy" id="13708"/>
    <lineage>
        <taxon>Eukaryota</taxon>
        <taxon>Viridiplantae</taxon>
        <taxon>Streptophyta</taxon>
        <taxon>Embryophyta</taxon>
        <taxon>Tracheophyta</taxon>
        <taxon>Spermatophyta</taxon>
        <taxon>Magnoliopsida</taxon>
        <taxon>eudicotyledons</taxon>
        <taxon>Gunneridae</taxon>
        <taxon>Pentapetalae</taxon>
        <taxon>asterids</taxon>
        <taxon>campanulids</taxon>
        <taxon>Asterales</taxon>
        <taxon>Asteraceae</taxon>
        <taxon>Asteroideae</taxon>
        <taxon>Heliantheae alliance</taxon>
        <taxon>Tageteae</taxon>
        <taxon>Tagetes</taxon>
    </lineage>
</organism>
<evidence type="ECO:0000259" key="1">
    <source>
        <dbReference type="PROSITE" id="PS50181"/>
    </source>
</evidence>
<dbReference type="SUPFAM" id="SSF81383">
    <property type="entry name" value="F-box domain"/>
    <property type="match status" value="1"/>
</dbReference>
<gene>
    <name evidence="2" type="ORF">QVD17_25619</name>
</gene>
<accession>A0AAD8NVH7</accession>
<dbReference type="Gene3D" id="1.20.1280.50">
    <property type="match status" value="1"/>
</dbReference>
<protein>
    <recommendedName>
        <fullName evidence="1">F-box domain-containing protein</fullName>
    </recommendedName>
</protein>
<keyword evidence="3" id="KW-1185">Reference proteome</keyword>
<reference evidence="2" key="1">
    <citation type="journal article" date="2023" name="bioRxiv">
        <title>Improved chromosome-level genome assembly for marigold (Tagetes erecta).</title>
        <authorList>
            <person name="Jiang F."/>
            <person name="Yuan L."/>
            <person name="Wang S."/>
            <person name="Wang H."/>
            <person name="Xu D."/>
            <person name="Wang A."/>
            <person name="Fan W."/>
        </authorList>
    </citation>
    <scope>NUCLEOTIDE SEQUENCE</scope>
    <source>
        <strain evidence="2">WSJ</strain>
        <tissue evidence="2">Leaf</tissue>
    </source>
</reference>
<dbReference type="Pfam" id="PF00646">
    <property type="entry name" value="F-box"/>
    <property type="match status" value="1"/>
</dbReference>
<dbReference type="EMBL" id="JAUHHV010000006">
    <property type="protein sequence ID" value="KAK1422477.1"/>
    <property type="molecule type" value="Genomic_DNA"/>
</dbReference>
<dbReference type="Proteomes" id="UP001229421">
    <property type="component" value="Unassembled WGS sequence"/>
</dbReference>
<dbReference type="PROSITE" id="PS50181">
    <property type="entry name" value="FBOX"/>
    <property type="match status" value="1"/>
</dbReference>
<dbReference type="InterPro" id="IPR001810">
    <property type="entry name" value="F-box_dom"/>
</dbReference>
<sequence length="139" mass="16296">MRRKAGKILGKQTWVLDPLDSISRMPETVLQHIVSLLPTSDINRIRFLSRKWRRLGAQVETELCLIGHELNEVEFSKILNDEFHFVEDLFLTECLGMRNLILVKKYLHDLLWKLEECVPQHPNSSNLIFSRTACQTMHI</sequence>
<evidence type="ECO:0000313" key="2">
    <source>
        <dbReference type="EMBL" id="KAK1422477.1"/>
    </source>
</evidence>
<comment type="caution">
    <text evidence="2">The sequence shown here is derived from an EMBL/GenBank/DDBJ whole genome shotgun (WGS) entry which is preliminary data.</text>
</comment>
<proteinExistence type="predicted"/>
<evidence type="ECO:0000313" key="3">
    <source>
        <dbReference type="Proteomes" id="UP001229421"/>
    </source>
</evidence>
<name>A0AAD8NVH7_TARER</name>